<dbReference type="SMART" id="SM00454">
    <property type="entry name" value="SAM"/>
    <property type="match status" value="1"/>
</dbReference>
<protein>
    <submittedName>
        <fullName evidence="5">Uncharacterized protein</fullName>
    </submittedName>
</protein>
<dbReference type="Gene3D" id="1.10.150.50">
    <property type="entry name" value="Transcription Factor, Ets-1"/>
    <property type="match status" value="1"/>
</dbReference>
<feature type="compositionally biased region" description="Basic and acidic residues" evidence="1">
    <location>
        <begin position="818"/>
        <end position="827"/>
    </location>
</feature>
<feature type="region of interest" description="Disordered" evidence="1">
    <location>
        <begin position="283"/>
        <end position="311"/>
    </location>
</feature>
<evidence type="ECO:0000259" key="2">
    <source>
        <dbReference type="PROSITE" id="PS50105"/>
    </source>
</evidence>
<evidence type="ECO:0000259" key="3">
    <source>
        <dbReference type="PROSITE" id="PS50106"/>
    </source>
</evidence>
<evidence type="ECO:0000313" key="4">
    <source>
        <dbReference type="Proteomes" id="UP000887577"/>
    </source>
</evidence>
<evidence type="ECO:0000256" key="1">
    <source>
        <dbReference type="SAM" id="MobiDB-lite"/>
    </source>
</evidence>
<dbReference type="InterPro" id="IPR001478">
    <property type="entry name" value="PDZ"/>
</dbReference>
<feature type="region of interest" description="Disordered" evidence="1">
    <location>
        <begin position="228"/>
        <end position="253"/>
    </location>
</feature>
<dbReference type="AlphaFoldDB" id="A0A914Y9E5"/>
<name>A0A914Y9E5_9BILA</name>
<dbReference type="Proteomes" id="UP000887577">
    <property type="component" value="Unplaced"/>
</dbReference>
<reference evidence="5" key="1">
    <citation type="submission" date="2022-11" db="UniProtKB">
        <authorList>
            <consortium name="WormBaseParasite"/>
        </authorList>
    </citation>
    <scope>IDENTIFICATION</scope>
</reference>
<feature type="compositionally biased region" description="Polar residues" evidence="1">
    <location>
        <begin position="749"/>
        <end position="776"/>
    </location>
</feature>
<keyword evidence="4" id="KW-1185">Reference proteome</keyword>
<organism evidence="4 5">
    <name type="scientific">Panagrolaimus superbus</name>
    <dbReference type="NCBI Taxonomy" id="310955"/>
    <lineage>
        <taxon>Eukaryota</taxon>
        <taxon>Metazoa</taxon>
        <taxon>Ecdysozoa</taxon>
        <taxon>Nematoda</taxon>
        <taxon>Chromadorea</taxon>
        <taxon>Rhabditida</taxon>
        <taxon>Tylenchina</taxon>
        <taxon>Panagrolaimomorpha</taxon>
        <taxon>Panagrolaimoidea</taxon>
        <taxon>Panagrolaimidae</taxon>
        <taxon>Panagrolaimus</taxon>
    </lineage>
</organism>
<feature type="domain" description="PDZ" evidence="3">
    <location>
        <begin position="147"/>
        <end position="216"/>
    </location>
</feature>
<dbReference type="Pfam" id="PF07647">
    <property type="entry name" value="SAM_2"/>
    <property type="match status" value="1"/>
</dbReference>
<dbReference type="InterPro" id="IPR001660">
    <property type="entry name" value="SAM"/>
</dbReference>
<feature type="compositionally biased region" description="Polar residues" evidence="1">
    <location>
        <begin position="542"/>
        <end position="560"/>
    </location>
</feature>
<dbReference type="InterPro" id="IPR013761">
    <property type="entry name" value="SAM/pointed_sf"/>
</dbReference>
<dbReference type="InterPro" id="IPR011993">
    <property type="entry name" value="PH-like_dom_sf"/>
</dbReference>
<feature type="domain" description="SAM" evidence="2">
    <location>
        <begin position="26"/>
        <end position="91"/>
    </location>
</feature>
<dbReference type="SUPFAM" id="SSF50156">
    <property type="entry name" value="PDZ domain-like"/>
    <property type="match status" value="1"/>
</dbReference>
<feature type="region of interest" description="Disordered" evidence="1">
    <location>
        <begin position="542"/>
        <end position="561"/>
    </location>
</feature>
<evidence type="ECO:0000313" key="5">
    <source>
        <dbReference type="WBParaSite" id="PSU_v2.g16817.t1"/>
    </source>
</evidence>
<feature type="compositionally biased region" description="Polar residues" evidence="1">
    <location>
        <begin position="796"/>
        <end position="814"/>
    </location>
</feature>
<dbReference type="SUPFAM" id="SSF50729">
    <property type="entry name" value="PH domain-like"/>
    <property type="match status" value="1"/>
</dbReference>
<feature type="compositionally biased region" description="Low complexity" evidence="1">
    <location>
        <begin position="239"/>
        <end position="253"/>
    </location>
</feature>
<proteinExistence type="predicted"/>
<dbReference type="InterPro" id="IPR051566">
    <property type="entry name" value="CNKSR"/>
</dbReference>
<sequence length="827" mass="92541">MSQIQFCQKPDKFDIITIPAFNCQDWHEQQVLDWFKGIDDSVLPYLPAFRKAKITGRELLIIDDSQLFQYGIRSTFAREKILNAVNLLAYYSYNVRDENLQKLAMLISIDISTLIDAILKASPIIDRFNNGSDQLDPSILYTSYFQFVYIRNTESKPTCGINFQSVFNGVNLITSIDPDSPAAKCKKLSAGDEIIEINDETVVGWNYQKVKEKLKSVNYRHDQKASDSKLLINRRPVDDTTSSTLSKSKTSDTLIAGDDEENRHKLELDFTLKIQPDMFCSREGSRRSLHRRRSSSFSLTNGTNRGDPDRLSMPVLKPSVLIASKMIENDKRLLYRRASVWSDSPPASFVAANRKIQNGLESKALTHLLDCWTEPKARPNGHLRLVRASRVAKAIITKLNDNDVAEDNEDEEVGDEPKTEDYSNIEIVMPVEAEKLKLSSPSILDADWNAPVQEITGLKLTNKRIHLESTSSVAPDSPLSAAFNKITKFWQNDNGSVSALSTSYTSDKGDMSIPSTPISKNALEKIAKEKSRQMPIISIQNGLNSRGSTVSPEPTSSGLSSPRYCTAKAKNHLAPLAEPEFDDEEGIAAQASIEEISDNGDVNINTLTSIGLQNYVRVPCHQITGKTFESWVRRQRIESDPIYPKQKKPSQWVKSWIVLVDDRVLLSYSNQLARSADLALDIIKCSFNTQPVDIKTTKKFVFCLSSGRTWYHFAPYHQEEYLRWVSKLSPNVQIIESSPSSNSPPETIMNDSQQSSSEDFTDIPTPSSPSASNTLPRTVFNPSKFLLRTSTRKGSITGYSSNTPSEILSHSSAAGSIDDIKGAKTYR</sequence>
<accession>A0A914Y9E5</accession>
<dbReference type="Gene3D" id="2.30.29.30">
    <property type="entry name" value="Pleckstrin-homology domain (PH domain)/Phosphotyrosine-binding domain (PTB)"/>
    <property type="match status" value="1"/>
</dbReference>
<dbReference type="PANTHER" id="PTHR12844">
    <property type="entry name" value="CONNECTOR ENCHANCER OF KINASE SUPPRESSOR OF RAS"/>
    <property type="match status" value="1"/>
</dbReference>
<dbReference type="InterPro" id="IPR036034">
    <property type="entry name" value="PDZ_sf"/>
</dbReference>
<dbReference type="WBParaSite" id="PSU_v2.g16817.t1">
    <property type="protein sequence ID" value="PSU_v2.g16817.t1"/>
    <property type="gene ID" value="PSU_v2.g16817"/>
</dbReference>
<feature type="region of interest" description="Disordered" evidence="1">
    <location>
        <begin position="796"/>
        <end position="827"/>
    </location>
</feature>
<feature type="region of interest" description="Disordered" evidence="1">
    <location>
        <begin position="735"/>
        <end position="777"/>
    </location>
</feature>
<dbReference type="PROSITE" id="PS50106">
    <property type="entry name" value="PDZ"/>
    <property type="match status" value="1"/>
</dbReference>
<dbReference type="Gene3D" id="2.30.42.10">
    <property type="match status" value="1"/>
</dbReference>
<dbReference type="PROSITE" id="PS50105">
    <property type="entry name" value="SAM_DOMAIN"/>
    <property type="match status" value="1"/>
</dbReference>
<dbReference type="Pfam" id="PF00595">
    <property type="entry name" value="PDZ"/>
    <property type="match status" value="1"/>
</dbReference>
<dbReference type="SUPFAM" id="SSF47769">
    <property type="entry name" value="SAM/Pointed domain"/>
    <property type="match status" value="1"/>
</dbReference>
<dbReference type="SMART" id="SM00228">
    <property type="entry name" value="PDZ"/>
    <property type="match status" value="1"/>
</dbReference>
<dbReference type="PANTHER" id="PTHR12844:SF42">
    <property type="entry name" value="CONNECTOR ENHANCER OF KSR PROTEIN CNK"/>
    <property type="match status" value="1"/>
</dbReference>